<feature type="domain" description="N-acetyltransferase" evidence="2">
    <location>
        <begin position="15"/>
        <end position="152"/>
    </location>
</feature>
<dbReference type="Proteomes" id="UP001281130">
    <property type="component" value="Unassembled WGS sequence"/>
</dbReference>
<evidence type="ECO:0000313" key="5">
    <source>
        <dbReference type="Proteomes" id="UP000025229"/>
    </source>
</evidence>
<dbReference type="Proteomes" id="UP000025229">
    <property type="component" value="Chromosome"/>
</dbReference>
<dbReference type="KEGG" id="rrd:RradSPS_2737"/>
<dbReference type="Pfam" id="PF13508">
    <property type="entry name" value="Acetyltransf_7"/>
    <property type="match status" value="1"/>
</dbReference>
<sequence>MREIGTASRASGSAAVLRTMCGSDLPGVRRLRSVVGWSAEPAAFELLRGVAEARWAVAEEAGEIVGMVGAVPVGEVGILCHLAVHEAHRGRGIGAALSRWAVAYLRSLGTRTVRLYATAEARELYRTLGFRTVRRRLLLRGFGHVRSRERGTGAAEVMRFGDLPEVVGHDRWWAGFDRSRVLKAALRLHPGAGLVVRESGRFRGYLLLSRFGERVRVGPFMAADPTSARALLGWALELAGEGTEVEAVFTGDERHPARSLYREFGFSGTEDRTMMEHGRPLPGSEESYATTAYLAT</sequence>
<dbReference type="CDD" id="cd04301">
    <property type="entry name" value="NAT_SF"/>
    <property type="match status" value="1"/>
</dbReference>
<dbReference type="InterPro" id="IPR016181">
    <property type="entry name" value="Acyl_CoA_acyltransferase"/>
</dbReference>
<dbReference type="eggNOG" id="COG0456">
    <property type="taxonomic scope" value="Bacteria"/>
</dbReference>
<evidence type="ECO:0000313" key="4">
    <source>
        <dbReference type="EMBL" id="MDX5892659.1"/>
    </source>
</evidence>
<keyword evidence="5" id="KW-1185">Reference proteome</keyword>
<dbReference type="Pfam" id="PF18014">
    <property type="entry name" value="Acetyltransf_18"/>
    <property type="match status" value="1"/>
</dbReference>
<proteinExistence type="predicted"/>
<dbReference type="GO" id="GO:0016747">
    <property type="term" value="F:acyltransferase activity, transferring groups other than amino-acyl groups"/>
    <property type="evidence" value="ECO:0007669"/>
    <property type="project" value="InterPro"/>
</dbReference>
<evidence type="ECO:0000259" key="2">
    <source>
        <dbReference type="PROSITE" id="PS51186"/>
    </source>
</evidence>
<reference evidence="4" key="2">
    <citation type="submission" date="2023-11" db="EMBL/GenBank/DDBJ databases">
        <title>MicrobeMod: A computational toolkit for identifying prokaryotic methylation and restriction-modification with nanopore sequencing.</title>
        <authorList>
            <person name="Crits-Christoph A."/>
            <person name="Kang S.C."/>
            <person name="Lee H."/>
            <person name="Ostrov N."/>
        </authorList>
    </citation>
    <scope>NUCLEOTIDE SEQUENCE</scope>
    <source>
        <strain evidence="4">ATCC 51242</strain>
    </source>
</reference>
<dbReference type="Gene3D" id="3.40.630.90">
    <property type="match status" value="1"/>
</dbReference>
<dbReference type="PANTHER" id="PTHR47237:SF2">
    <property type="entry name" value="BLL4206 PROTEIN"/>
    <property type="match status" value="1"/>
</dbReference>
<organism evidence="3 5">
    <name type="scientific">Rubrobacter radiotolerans</name>
    <name type="common">Arthrobacter radiotolerans</name>
    <dbReference type="NCBI Taxonomy" id="42256"/>
    <lineage>
        <taxon>Bacteria</taxon>
        <taxon>Bacillati</taxon>
        <taxon>Actinomycetota</taxon>
        <taxon>Rubrobacteria</taxon>
        <taxon>Rubrobacterales</taxon>
        <taxon>Rubrobacteraceae</taxon>
        <taxon>Rubrobacter</taxon>
    </lineage>
</organism>
<dbReference type="AlphaFoldDB" id="A0A023X7L0"/>
<keyword evidence="4" id="KW-0012">Acyltransferase</keyword>
<keyword evidence="3" id="KW-0808">Transferase</keyword>
<dbReference type="RefSeq" id="WP_320073039.1">
    <property type="nucleotide sequence ID" value="NZ_JAWXXX010000001.1"/>
</dbReference>
<dbReference type="EMBL" id="JAWXXX010000001">
    <property type="protein sequence ID" value="MDX5892659.1"/>
    <property type="molecule type" value="Genomic_DNA"/>
</dbReference>
<dbReference type="InterPro" id="IPR000182">
    <property type="entry name" value="GNAT_dom"/>
</dbReference>
<dbReference type="EC" id="2.3.1.-" evidence="4"/>
<evidence type="ECO:0000256" key="1">
    <source>
        <dbReference type="SAM" id="MobiDB-lite"/>
    </source>
</evidence>
<dbReference type="SUPFAM" id="SSF55729">
    <property type="entry name" value="Acyl-CoA N-acyltransferases (Nat)"/>
    <property type="match status" value="1"/>
</dbReference>
<dbReference type="PANTHER" id="PTHR47237">
    <property type="entry name" value="SLL0310 PROTEIN"/>
    <property type="match status" value="1"/>
</dbReference>
<evidence type="ECO:0000313" key="3">
    <source>
        <dbReference type="EMBL" id="AHY48020.1"/>
    </source>
</evidence>
<dbReference type="InterPro" id="IPR052729">
    <property type="entry name" value="Acyl/Acetyltrans_Enzymes"/>
</dbReference>
<dbReference type="Gene3D" id="3.40.630.30">
    <property type="match status" value="1"/>
</dbReference>
<gene>
    <name evidence="3" type="ORF">RradSPS_2737</name>
    <name evidence="4" type="ORF">SIL72_01320</name>
</gene>
<name>A0A023X7L0_RUBRA</name>
<dbReference type="InterPro" id="IPR041496">
    <property type="entry name" value="YitH/HolE_GNAT"/>
</dbReference>
<dbReference type="HOGENOM" id="CLU_939698_0_0_11"/>
<protein>
    <submittedName>
        <fullName evidence="3">Acetyltransferase (GNAT) family</fullName>
    </submittedName>
    <submittedName>
        <fullName evidence="4">GNAT family N-acetyltransferase</fullName>
        <ecNumber evidence="4">2.3.1.-</ecNumber>
    </submittedName>
</protein>
<dbReference type="PROSITE" id="PS51186">
    <property type="entry name" value="GNAT"/>
    <property type="match status" value="1"/>
</dbReference>
<accession>A0A023X7L0</accession>
<dbReference type="EMBL" id="CP007514">
    <property type="protein sequence ID" value="AHY48020.1"/>
    <property type="molecule type" value="Genomic_DNA"/>
</dbReference>
<reference evidence="3 5" key="1">
    <citation type="submission" date="2014-03" db="EMBL/GenBank/DDBJ databases">
        <title>Complete genome sequence of the Radio-Resistant Rubrobacter radiotolerans RSPS-4.</title>
        <authorList>
            <person name="Egas C.C."/>
            <person name="Barroso C.C."/>
            <person name="Froufe H.J.C."/>
            <person name="Pacheco J.J."/>
            <person name="Albuquerque L.L."/>
            <person name="da Costa M.M.S."/>
        </authorList>
    </citation>
    <scope>NUCLEOTIDE SEQUENCE [LARGE SCALE GENOMIC DNA]</scope>
    <source>
        <strain evidence="3 5">RSPS-4</strain>
    </source>
</reference>
<feature type="region of interest" description="Disordered" evidence="1">
    <location>
        <begin position="272"/>
        <end position="296"/>
    </location>
</feature>
<dbReference type="PATRIC" id="fig|42256.3.peg.2790"/>